<gene>
    <name evidence="2" type="ORF">LOTGIDRAFT_168257</name>
</gene>
<dbReference type="InterPro" id="IPR014716">
    <property type="entry name" value="Fibrinogen_a/b/g_C_1"/>
</dbReference>
<dbReference type="PROSITE" id="PS51406">
    <property type="entry name" value="FIBRINOGEN_C_2"/>
    <property type="match status" value="1"/>
</dbReference>
<dbReference type="SMART" id="SM00186">
    <property type="entry name" value="FBG"/>
    <property type="match status" value="1"/>
</dbReference>
<dbReference type="CTD" id="20240817"/>
<dbReference type="EMBL" id="KB203357">
    <property type="protein sequence ID" value="ESO84996.1"/>
    <property type="molecule type" value="Genomic_DNA"/>
</dbReference>
<dbReference type="PANTHER" id="PTHR19143">
    <property type="entry name" value="FIBRINOGEN/TENASCIN/ANGIOPOEITIN"/>
    <property type="match status" value="1"/>
</dbReference>
<dbReference type="Pfam" id="PF00147">
    <property type="entry name" value="Fibrinogen_C"/>
    <property type="match status" value="1"/>
</dbReference>
<feature type="domain" description="Fibrinogen C-terminal" evidence="1">
    <location>
        <begin position="129"/>
        <end position="227"/>
    </location>
</feature>
<dbReference type="InterPro" id="IPR036056">
    <property type="entry name" value="Fibrinogen-like_C"/>
</dbReference>
<dbReference type="Proteomes" id="UP000030746">
    <property type="component" value="Unassembled WGS sequence"/>
</dbReference>
<dbReference type="GeneID" id="20240817"/>
<reference evidence="2 3" key="1">
    <citation type="journal article" date="2013" name="Nature">
        <title>Insights into bilaterian evolution from three spiralian genomes.</title>
        <authorList>
            <person name="Simakov O."/>
            <person name="Marletaz F."/>
            <person name="Cho S.J."/>
            <person name="Edsinger-Gonzales E."/>
            <person name="Havlak P."/>
            <person name="Hellsten U."/>
            <person name="Kuo D.H."/>
            <person name="Larsson T."/>
            <person name="Lv J."/>
            <person name="Arendt D."/>
            <person name="Savage R."/>
            <person name="Osoegawa K."/>
            <person name="de Jong P."/>
            <person name="Grimwood J."/>
            <person name="Chapman J.A."/>
            <person name="Shapiro H."/>
            <person name="Aerts A."/>
            <person name="Otillar R.P."/>
            <person name="Terry A.Y."/>
            <person name="Boore J.L."/>
            <person name="Grigoriev I.V."/>
            <person name="Lindberg D.R."/>
            <person name="Seaver E.C."/>
            <person name="Weisblat D.A."/>
            <person name="Putnam N.H."/>
            <person name="Rokhsar D.S."/>
        </authorList>
    </citation>
    <scope>NUCLEOTIDE SEQUENCE [LARGE SCALE GENOMIC DNA]</scope>
</reference>
<evidence type="ECO:0000259" key="1">
    <source>
        <dbReference type="PROSITE" id="PS51406"/>
    </source>
</evidence>
<evidence type="ECO:0000313" key="3">
    <source>
        <dbReference type="Proteomes" id="UP000030746"/>
    </source>
</evidence>
<dbReference type="InterPro" id="IPR002181">
    <property type="entry name" value="Fibrinogen_a/b/g_C_dom"/>
</dbReference>
<sequence length="261" mass="30042">MECGSTLIEFVFSIFLFQKFCFCQAMLVSKYLKTSVIVENESVRIEPMFTDPVIHNQECSQLCTRDYGCRKYMVTTDITTHDKSCYRYSDGENCVASQSELSNKESVFYRKLKQSDGTHCVNPVGYYGTNCEYIIKDCYNGKDYNFKGLSLSYVKPTNKIFEVLCDFNNGMTNIQVRRSDSVEVNFNRTWNDYVNGFGNTHSEYWLGLQNIFDLTNNGANFRLDIYLSGPGFSCGIQCSDFQLRRLQSKCIYSLQLRISSG</sequence>
<dbReference type="InterPro" id="IPR050373">
    <property type="entry name" value="Fibrinogen_C-term_domain"/>
</dbReference>
<keyword evidence="3" id="KW-1185">Reference proteome</keyword>
<dbReference type="STRING" id="225164.V3ZVN7"/>
<proteinExistence type="predicted"/>
<name>V3ZVN7_LOTGI</name>
<accession>V3ZVN7</accession>
<organism evidence="2 3">
    <name type="scientific">Lottia gigantea</name>
    <name type="common">Giant owl limpet</name>
    <dbReference type="NCBI Taxonomy" id="225164"/>
    <lineage>
        <taxon>Eukaryota</taxon>
        <taxon>Metazoa</taxon>
        <taxon>Spiralia</taxon>
        <taxon>Lophotrochozoa</taxon>
        <taxon>Mollusca</taxon>
        <taxon>Gastropoda</taxon>
        <taxon>Patellogastropoda</taxon>
        <taxon>Lottioidea</taxon>
        <taxon>Lottiidae</taxon>
        <taxon>Lottia</taxon>
    </lineage>
</organism>
<dbReference type="RefSeq" id="XP_009064381.1">
    <property type="nucleotide sequence ID" value="XM_009066133.1"/>
</dbReference>
<dbReference type="AlphaFoldDB" id="V3ZVN7"/>
<dbReference type="SUPFAM" id="SSF56496">
    <property type="entry name" value="Fibrinogen C-terminal domain-like"/>
    <property type="match status" value="1"/>
</dbReference>
<dbReference type="KEGG" id="lgi:LOTGIDRAFT_168257"/>
<dbReference type="HOGENOM" id="CLU_1066672_0_0_1"/>
<dbReference type="OrthoDB" id="6345539at2759"/>
<evidence type="ECO:0000313" key="2">
    <source>
        <dbReference type="EMBL" id="ESO84996.1"/>
    </source>
</evidence>
<dbReference type="Gene3D" id="3.90.215.10">
    <property type="entry name" value="Gamma Fibrinogen, chain A, domain 1"/>
    <property type="match status" value="1"/>
</dbReference>
<protein>
    <recommendedName>
        <fullName evidence="1">Fibrinogen C-terminal domain-containing protein</fullName>
    </recommendedName>
</protein>